<feature type="transmembrane region" description="Helical" evidence="5">
    <location>
        <begin position="109"/>
        <end position="129"/>
    </location>
</feature>
<protein>
    <recommendedName>
        <fullName evidence="8">DoxX family protein</fullName>
    </recommendedName>
</protein>
<dbReference type="Proteomes" id="UP000240653">
    <property type="component" value="Unassembled WGS sequence"/>
</dbReference>
<evidence type="ECO:0000256" key="3">
    <source>
        <dbReference type="ARBA" id="ARBA00022989"/>
    </source>
</evidence>
<sequence length="143" mass="15316">MQAAVQTAHVNPGSVSSKAYWAGWIISGLLILFLLFDAVIKLFPLDVVTETMATLGWPTDDGMARTLGVLTLICTVLYSIPRTSVLGAILLTGYLGGAMATHLRIGNPMATHTLFGLYLGVMAWGGLYLRDARLRALIPLRAG</sequence>
<reference evidence="6 7" key="1">
    <citation type="submission" date="2018-03" db="EMBL/GenBank/DDBJ databases">
        <title>The draft genome of Mesorhizobium soli JCM 19897.</title>
        <authorList>
            <person name="Li L."/>
            <person name="Liu L."/>
            <person name="Liang L."/>
            <person name="Wang T."/>
            <person name="Zhang X."/>
        </authorList>
    </citation>
    <scope>NUCLEOTIDE SEQUENCE [LARGE SCALE GENOMIC DNA]</scope>
    <source>
        <strain evidence="6 7">JCM 19897</strain>
    </source>
</reference>
<dbReference type="RefSeq" id="WP_106722239.1">
    <property type="nucleotide sequence ID" value="NZ_PXYL01000001.1"/>
</dbReference>
<dbReference type="Pfam" id="PF13564">
    <property type="entry name" value="DoxX_2"/>
    <property type="match status" value="1"/>
</dbReference>
<evidence type="ECO:0000256" key="1">
    <source>
        <dbReference type="ARBA" id="ARBA00004141"/>
    </source>
</evidence>
<evidence type="ECO:0000313" key="6">
    <source>
        <dbReference type="EMBL" id="PSJ63887.1"/>
    </source>
</evidence>
<keyword evidence="2 5" id="KW-0812">Transmembrane</keyword>
<keyword evidence="4 5" id="KW-0472">Membrane</keyword>
<organism evidence="6 7">
    <name type="scientific">Pseudaminobacter soli</name>
    <name type="common">ex Li et al. 2025</name>
    <dbReference type="NCBI Taxonomy" id="1295366"/>
    <lineage>
        <taxon>Bacteria</taxon>
        <taxon>Pseudomonadati</taxon>
        <taxon>Pseudomonadota</taxon>
        <taxon>Alphaproteobacteria</taxon>
        <taxon>Hyphomicrobiales</taxon>
        <taxon>Phyllobacteriaceae</taxon>
        <taxon>Pseudaminobacter</taxon>
    </lineage>
</organism>
<feature type="transmembrane region" description="Helical" evidence="5">
    <location>
        <begin position="21"/>
        <end position="43"/>
    </location>
</feature>
<proteinExistence type="predicted"/>
<evidence type="ECO:0008006" key="8">
    <source>
        <dbReference type="Google" id="ProtNLM"/>
    </source>
</evidence>
<keyword evidence="7" id="KW-1185">Reference proteome</keyword>
<keyword evidence="3 5" id="KW-1133">Transmembrane helix</keyword>
<evidence type="ECO:0000256" key="4">
    <source>
        <dbReference type="ARBA" id="ARBA00023136"/>
    </source>
</evidence>
<feature type="transmembrane region" description="Helical" evidence="5">
    <location>
        <begin position="63"/>
        <end position="80"/>
    </location>
</feature>
<evidence type="ECO:0000256" key="5">
    <source>
        <dbReference type="SAM" id="Phobius"/>
    </source>
</evidence>
<evidence type="ECO:0000256" key="2">
    <source>
        <dbReference type="ARBA" id="ARBA00022692"/>
    </source>
</evidence>
<feature type="transmembrane region" description="Helical" evidence="5">
    <location>
        <begin position="85"/>
        <end position="103"/>
    </location>
</feature>
<dbReference type="EMBL" id="PXYL01000001">
    <property type="protein sequence ID" value="PSJ63887.1"/>
    <property type="molecule type" value="Genomic_DNA"/>
</dbReference>
<accession>A0A2P7SN68</accession>
<comment type="caution">
    <text evidence="6">The sequence shown here is derived from an EMBL/GenBank/DDBJ whole genome shotgun (WGS) entry which is preliminary data.</text>
</comment>
<gene>
    <name evidence="6" type="ORF">C7I85_01835</name>
</gene>
<dbReference type="InterPro" id="IPR032808">
    <property type="entry name" value="DoxX"/>
</dbReference>
<comment type="subcellular location">
    <subcellularLocation>
        <location evidence="1">Membrane</location>
        <topology evidence="1">Multi-pass membrane protein</topology>
    </subcellularLocation>
</comment>
<dbReference type="GO" id="GO:0016020">
    <property type="term" value="C:membrane"/>
    <property type="evidence" value="ECO:0007669"/>
    <property type="project" value="UniProtKB-SubCell"/>
</dbReference>
<dbReference type="OrthoDB" id="9811373at2"/>
<dbReference type="AlphaFoldDB" id="A0A2P7SN68"/>
<name>A0A2P7SN68_9HYPH</name>
<evidence type="ECO:0000313" key="7">
    <source>
        <dbReference type="Proteomes" id="UP000240653"/>
    </source>
</evidence>